<gene>
    <name evidence="2" type="ORF">FHS30_002107</name>
</gene>
<dbReference type="InterPro" id="IPR027417">
    <property type="entry name" value="P-loop_NTPase"/>
</dbReference>
<dbReference type="EMBL" id="JACHXZ010000003">
    <property type="protein sequence ID" value="MBB3168899.1"/>
    <property type="molecule type" value="Genomic_DNA"/>
</dbReference>
<protein>
    <submittedName>
        <fullName evidence="2">D-glycerate 3-kinase</fullName>
        <ecNumber evidence="2">2.7.1.31</ecNumber>
    </submittedName>
</protein>
<comment type="caution">
    <text evidence="2">The sequence shown here is derived from an EMBL/GenBank/DDBJ whole genome shotgun (WGS) entry which is preliminary data.</text>
</comment>
<dbReference type="AlphaFoldDB" id="A0A839UQZ6"/>
<sequence>MTHILTTPIAQQFLDTSAPHFDALLRHLARVTKPFVLGINGCQGSGKSTLAAFLAQQLNAKNIATLSLSQDDFYLTRAERQQLAHRIHPLLATRGVPGTHDVSLAIAVLDKLARGEPTAVPHFDKHRDDRAPSDQWHQQTQPLAVIIIEGWCMGCPPQSAAELAQPVNELEARDDASGHWRQFVNDALANTYPHWFARVDEWVMLQAPNFSCVQRWRSEQERQLLAQWRASHEHTQVESPIGIMSAEQLARFIAHYQRLTEHMLRTLPARVDHLVTLNDQRDITAVRSSR</sequence>
<keyword evidence="3" id="KW-1185">Reference proteome</keyword>
<dbReference type="Pfam" id="PF00485">
    <property type="entry name" value="PRK"/>
    <property type="match status" value="1"/>
</dbReference>
<dbReference type="Proteomes" id="UP000559987">
    <property type="component" value="Unassembled WGS sequence"/>
</dbReference>
<dbReference type="Gene3D" id="3.40.50.300">
    <property type="entry name" value="P-loop containing nucleotide triphosphate hydrolases"/>
    <property type="match status" value="1"/>
</dbReference>
<organism evidence="2 3">
    <name type="scientific">Simiduia aestuariiviva</name>
    <dbReference type="NCBI Taxonomy" id="1510459"/>
    <lineage>
        <taxon>Bacteria</taxon>
        <taxon>Pseudomonadati</taxon>
        <taxon>Pseudomonadota</taxon>
        <taxon>Gammaproteobacteria</taxon>
        <taxon>Cellvibrionales</taxon>
        <taxon>Cellvibrionaceae</taxon>
        <taxon>Simiduia</taxon>
    </lineage>
</organism>
<reference evidence="2 3" key="1">
    <citation type="submission" date="2020-08" db="EMBL/GenBank/DDBJ databases">
        <title>Genomic Encyclopedia of Type Strains, Phase III (KMG-III): the genomes of soil and plant-associated and newly described type strains.</title>
        <authorList>
            <person name="Whitman W."/>
        </authorList>
    </citation>
    <scope>NUCLEOTIDE SEQUENCE [LARGE SCALE GENOMIC DNA]</scope>
    <source>
        <strain evidence="2 3">CECT 8571</strain>
    </source>
</reference>
<accession>A0A839UQZ6</accession>
<dbReference type="GO" id="GO:0008887">
    <property type="term" value="F:glycerate kinase activity"/>
    <property type="evidence" value="ECO:0007669"/>
    <property type="project" value="UniProtKB-EC"/>
</dbReference>
<dbReference type="InterPro" id="IPR006083">
    <property type="entry name" value="PRK/URK"/>
</dbReference>
<dbReference type="PANTHER" id="PTHR10285">
    <property type="entry name" value="URIDINE KINASE"/>
    <property type="match status" value="1"/>
</dbReference>
<name>A0A839UQZ6_9GAMM</name>
<keyword evidence="2" id="KW-0418">Kinase</keyword>
<proteinExistence type="predicted"/>
<evidence type="ECO:0000313" key="3">
    <source>
        <dbReference type="Proteomes" id="UP000559987"/>
    </source>
</evidence>
<dbReference type="EC" id="2.7.1.31" evidence="2"/>
<dbReference type="GO" id="GO:0005524">
    <property type="term" value="F:ATP binding"/>
    <property type="evidence" value="ECO:0007669"/>
    <property type="project" value="InterPro"/>
</dbReference>
<feature type="domain" description="Phosphoribulokinase/uridine kinase" evidence="1">
    <location>
        <begin position="36"/>
        <end position="150"/>
    </location>
</feature>
<keyword evidence="2" id="KW-0808">Transferase</keyword>
<evidence type="ECO:0000313" key="2">
    <source>
        <dbReference type="EMBL" id="MBB3168899.1"/>
    </source>
</evidence>
<dbReference type="RefSeq" id="WP_221197256.1">
    <property type="nucleotide sequence ID" value="NZ_JACHXZ010000003.1"/>
</dbReference>
<dbReference type="SUPFAM" id="SSF52540">
    <property type="entry name" value="P-loop containing nucleoside triphosphate hydrolases"/>
    <property type="match status" value="1"/>
</dbReference>
<evidence type="ECO:0000259" key="1">
    <source>
        <dbReference type="Pfam" id="PF00485"/>
    </source>
</evidence>